<accession>A0A4Y3HY42</accession>
<keyword evidence="1" id="KW-0472">Membrane</keyword>
<evidence type="ECO:0000256" key="1">
    <source>
        <dbReference type="SAM" id="Phobius"/>
    </source>
</evidence>
<evidence type="ECO:0000313" key="2">
    <source>
        <dbReference type="EMBL" id="GEA51928.1"/>
    </source>
</evidence>
<dbReference type="RefSeq" id="WP_244312348.1">
    <property type="nucleotide sequence ID" value="NZ_BJLF01000014.1"/>
</dbReference>
<dbReference type="AlphaFoldDB" id="A0A4Y3HY42"/>
<sequence length="153" mass="16847">MLALATLFSFASNQTLPSASDLMVRSGQVSSLKYLSPLRGSKSIRLQLIDGSWYQYSSKSGDIETVYHALQRNNGQILHVGYVSGFSGSPVGDERQFYNVLSLKIGSQTLRDYQQIQDAWSSDNQLAVIMCKGLFIGGILLLVFGSALRFRGQ</sequence>
<proteinExistence type="predicted"/>
<reference evidence="2 3" key="1">
    <citation type="submission" date="2019-06" db="EMBL/GenBank/DDBJ databases">
        <title>Whole genome shotgun sequence of Vibrio inusitatus NBRC 102082.</title>
        <authorList>
            <person name="Hosoyama A."/>
            <person name="Uohara A."/>
            <person name="Ohji S."/>
            <person name="Ichikawa N."/>
        </authorList>
    </citation>
    <scope>NUCLEOTIDE SEQUENCE [LARGE SCALE GENOMIC DNA]</scope>
    <source>
        <strain evidence="2 3">NBRC 102082</strain>
    </source>
</reference>
<dbReference type="EMBL" id="BJLF01000014">
    <property type="protein sequence ID" value="GEA51928.1"/>
    <property type="molecule type" value="Genomic_DNA"/>
</dbReference>
<comment type="caution">
    <text evidence="2">The sequence shown here is derived from an EMBL/GenBank/DDBJ whole genome shotgun (WGS) entry which is preliminary data.</text>
</comment>
<feature type="transmembrane region" description="Helical" evidence="1">
    <location>
        <begin position="126"/>
        <end position="148"/>
    </location>
</feature>
<protein>
    <submittedName>
        <fullName evidence="2">Uncharacterized protein</fullName>
    </submittedName>
</protein>
<evidence type="ECO:0000313" key="3">
    <source>
        <dbReference type="Proteomes" id="UP000318717"/>
    </source>
</evidence>
<gene>
    <name evidence="2" type="ORF">VIN01S_27320</name>
</gene>
<dbReference type="Proteomes" id="UP000318717">
    <property type="component" value="Unassembled WGS sequence"/>
</dbReference>
<organism evidence="2 3">
    <name type="scientific">Vibrio inusitatus NBRC 102082</name>
    <dbReference type="NCBI Taxonomy" id="1219070"/>
    <lineage>
        <taxon>Bacteria</taxon>
        <taxon>Pseudomonadati</taxon>
        <taxon>Pseudomonadota</taxon>
        <taxon>Gammaproteobacteria</taxon>
        <taxon>Vibrionales</taxon>
        <taxon>Vibrionaceae</taxon>
        <taxon>Vibrio</taxon>
    </lineage>
</organism>
<keyword evidence="1" id="KW-0812">Transmembrane</keyword>
<name>A0A4Y3HY42_9VIBR</name>
<keyword evidence="3" id="KW-1185">Reference proteome</keyword>
<keyword evidence="1" id="KW-1133">Transmembrane helix</keyword>